<dbReference type="GO" id="GO:0005886">
    <property type="term" value="C:plasma membrane"/>
    <property type="evidence" value="ECO:0007669"/>
    <property type="project" value="TreeGrafter"/>
</dbReference>
<dbReference type="EMBL" id="QGMJ01000283">
    <property type="protein sequence ID" value="TVY38454.1"/>
    <property type="molecule type" value="Genomic_DNA"/>
</dbReference>
<dbReference type="InterPro" id="IPR036259">
    <property type="entry name" value="MFS_trans_sf"/>
</dbReference>
<feature type="transmembrane region" description="Helical" evidence="6">
    <location>
        <begin position="216"/>
        <end position="234"/>
    </location>
</feature>
<organism evidence="7 8">
    <name type="scientific">Lachnellula subtilissima</name>
    <dbReference type="NCBI Taxonomy" id="602034"/>
    <lineage>
        <taxon>Eukaryota</taxon>
        <taxon>Fungi</taxon>
        <taxon>Dikarya</taxon>
        <taxon>Ascomycota</taxon>
        <taxon>Pezizomycotina</taxon>
        <taxon>Leotiomycetes</taxon>
        <taxon>Helotiales</taxon>
        <taxon>Lachnaceae</taxon>
        <taxon>Lachnellula</taxon>
    </lineage>
</organism>
<comment type="caution">
    <text evidence="7">The sequence shown here is derived from an EMBL/GenBank/DDBJ whole genome shotgun (WGS) entry which is preliminary data.</text>
</comment>
<evidence type="ECO:0000256" key="3">
    <source>
        <dbReference type="ARBA" id="ARBA00022989"/>
    </source>
</evidence>
<dbReference type="AlphaFoldDB" id="A0A8H8RMV3"/>
<keyword evidence="2 6" id="KW-0812">Transmembrane</keyword>
<sequence length="510" mass="54204">MEANADTIQVTATPNTTTSSPQPPEYGIIAPAEEAMEYPRTWNVIFIMLALDRTIIATDIPAITNIFGSLGDVGWYSSAYLLTNCSLVVVYGRIYSFCSPKLVYMACIFLFEAGSAVCGAAPHSSILVAGRAISGTGSAGIFSGSIIIMVHMVPLHKRPLYMAMLGSMWGLASSVGPIMGGAIAFAVVGLLVTIPVPNRGGPPLSIYQKCAGLDPLGIICFLPGIVCLLLALQLGGSTYPWNDGRIITALTVFALLILVFVVVQIAKKDIALMPPRIITHRTIAAGPWFAFWLGASILMLTFYLPIWFQAIQGVDAFKSGVRVIPLVLTLNLFSISTGFIIRFTSYSAPFTLLSSVLMAIGTGLITTRAVHTPPAKWIGYQVLYGAGIGFGLEQSPLLAQTVLSKEDNPVGASRIVFFQSLGGAIFTSVGQNILTYHLASSLREIPELGLNASNVTNIGATELRKLVDPSHLEALLLAYNSALVKVFEVAVGIACATIIGAASVKWVSIK</sequence>
<evidence type="ECO:0000313" key="7">
    <source>
        <dbReference type="EMBL" id="TVY38454.1"/>
    </source>
</evidence>
<dbReference type="PANTHER" id="PTHR23501">
    <property type="entry name" value="MAJOR FACILITATOR SUPERFAMILY"/>
    <property type="match status" value="1"/>
</dbReference>
<accession>A0A8H8RMV3</accession>
<keyword evidence="4 6" id="KW-0472">Membrane</keyword>
<keyword evidence="8" id="KW-1185">Reference proteome</keyword>
<proteinExistence type="predicted"/>
<dbReference type="Pfam" id="PF07690">
    <property type="entry name" value="MFS_1"/>
    <property type="match status" value="1"/>
</dbReference>
<dbReference type="GO" id="GO:0022857">
    <property type="term" value="F:transmembrane transporter activity"/>
    <property type="evidence" value="ECO:0007669"/>
    <property type="project" value="InterPro"/>
</dbReference>
<feature type="compositionally biased region" description="Polar residues" evidence="5">
    <location>
        <begin position="1"/>
        <end position="10"/>
    </location>
</feature>
<feature type="transmembrane region" description="Helical" evidence="6">
    <location>
        <begin position="73"/>
        <end position="95"/>
    </location>
</feature>
<reference evidence="7 8" key="1">
    <citation type="submission" date="2018-05" db="EMBL/GenBank/DDBJ databases">
        <title>Genome sequencing and assembly of the regulated plant pathogen Lachnellula willkommii and related sister species for the development of diagnostic species identification markers.</title>
        <authorList>
            <person name="Giroux E."/>
            <person name="Bilodeau G."/>
        </authorList>
    </citation>
    <scope>NUCLEOTIDE SEQUENCE [LARGE SCALE GENOMIC DNA]</scope>
    <source>
        <strain evidence="7 8">CBS 197.66</strain>
    </source>
</reference>
<feature type="transmembrane region" description="Helical" evidence="6">
    <location>
        <begin position="246"/>
        <end position="266"/>
    </location>
</feature>
<evidence type="ECO:0000256" key="5">
    <source>
        <dbReference type="SAM" id="MobiDB-lite"/>
    </source>
</evidence>
<gene>
    <name evidence="7" type="primary">aflT</name>
    <name evidence="7" type="ORF">LSUB1_G004091</name>
</gene>
<dbReference type="Gene3D" id="1.20.1250.20">
    <property type="entry name" value="MFS general substrate transporter like domains"/>
    <property type="match status" value="1"/>
</dbReference>
<dbReference type="InterPro" id="IPR011701">
    <property type="entry name" value="MFS"/>
</dbReference>
<feature type="transmembrane region" description="Helical" evidence="6">
    <location>
        <begin position="128"/>
        <end position="150"/>
    </location>
</feature>
<feature type="region of interest" description="Disordered" evidence="5">
    <location>
        <begin position="1"/>
        <end position="24"/>
    </location>
</feature>
<comment type="subcellular location">
    <subcellularLocation>
        <location evidence="1">Membrane</location>
        <topology evidence="1">Multi-pass membrane protein</topology>
    </subcellularLocation>
</comment>
<protein>
    <submittedName>
        <fullName evidence="7">Efflux pump</fullName>
    </submittedName>
</protein>
<dbReference type="Proteomes" id="UP000462212">
    <property type="component" value="Unassembled WGS sequence"/>
</dbReference>
<name>A0A8H8RMV3_9HELO</name>
<dbReference type="FunFam" id="1.20.1250.20:FF:000196">
    <property type="entry name" value="MFS toxin efflux pump (AflT)"/>
    <property type="match status" value="1"/>
</dbReference>
<evidence type="ECO:0000313" key="8">
    <source>
        <dbReference type="Proteomes" id="UP000462212"/>
    </source>
</evidence>
<feature type="transmembrane region" description="Helical" evidence="6">
    <location>
        <begin position="286"/>
        <end position="308"/>
    </location>
</feature>
<feature type="transmembrane region" description="Helical" evidence="6">
    <location>
        <begin position="320"/>
        <end position="341"/>
    </location>
</feature>
<dbReference type="PANTHER" id="PTHR23501:SF201">
    <property type="entry name" value="MFS AFLATOXIN EFFLUX PUMP"/>
    <property type="match status" value="1"/>
</dbReference>
<dbReference type="SUPFAM" id="SSF103473">
    <property type="entry name" value="MFS general substrate transporter"/>
    <property type="match status" value="1"/>
</dbReference>
<dbReference type="OrthoDB" id="10021397at2759"/>
<evidence type="ECO:0000256" key="4">
    <source>
        <dbReference type="ARBA" id="ARBA00023136"/>
    </source>
</evidence>
<evidence type="ECO:0000256" key="6">
    <source>
        <dbReference type="SAM" id="Phobius"/>
    </source>
</evidence>
<evidence type="ECO:0000256" key="1">
    <source>
        <dbReference type="ARBA" id="ARBA00004141"/>
    </source>
</evidence>
<feature type="transmembrane region" description="Helical" evidence="6">
    <location>
        <begin position="171"/>
        <end position="196"/>
    </location>
</feature>
<evidence type="ECO:0000256" key="2">
    <source>
        <dbReference type="ARBA" id="ARBA00022692"/>
    </source>
</evidence>
<keyword evidence="3 6" id="KW-1133">Transmembrane helix</keyword>
<feature type="transmembrane region" description="Helical" evidence="6">
    <location>
        <begin position="347"/>
        <end position="366"/>
    </location>
</feature>
<feature type="transmembrane region" description="Helical" evidence="6">
    <location>
        <begin position="102"/>
        <end position="122"/>
    </location>
</feature>
<feature type="compositionally biased region" description="Low complexity" evidence="5">
    <location>
        <begin position="11"/>
        <end position="20"/>
    </location>
</feature>